<keyword evidence="1" id="KW-0812">Transmembrane</keyword>
<dbReference type="Pfam" id="PF07596">
    <property type="entry name" value="SBP_bac_10"/>
    <property type="match status" value="1"/>
</dbReference>
<evidence type="ECO:0000313" key="3">
    <source>
        <dbReference type="EMBL" id="QEH32512.1"/>
    </source>
</evidence>
<protein>
    <recommendedName>
        <fullName evidence="2">DUF1559 domain-containing protein</fullName>
    </recommendedName>
</protein>
<dbReference type="Gene3D" id="3.30.700.10">
    <property type="entry name" value="Glycoprotein, Type 4 Pilin"/>
    <property type="match status" value="1"/>
</dbReference>
<proteinExistence type="predicted"/>
<dbReference type="InterPro" id="IPR027558">
    <property type="entry name" value="Pre_pil_HX9DG_C"/>
</dbReference>
<keyword evidence="4" id="KW-1185">Reference proteome</keyword>
<dbReference type="InterPro" id="IPR012902">
    <property type="entry name" value="N_methyl_site"/>
</dbReference>
<dbReference type="PANTHER" id="PTHR30093">
    <property type="entry name" value="GENERAL SECRETION PATHWAY PROTEIN G"/>
    <property type="match status" value="1"/>
</dbReference>
<dbReference type="SUPFAM" id="SSF54523">
    <property type="entry name" value="Pili subunits"/>
    <property type="match status" value="1"/>
</dbReference>
<keyword evidence="1" id="KW-1133">Transmembrane helix</keyword>
<keyword evidence="1" id="KW-0472">Membrane</keyword>
<evidence type="ECO:0000259" key="2">
    <source>
        <dbReference type="Pfam" id="PF07596"/>
    </source>
</evidence>
<evidence type="ECO:0000313" key="4">
    <source>
        <dbReference type="Proteomes" id="UP000324233"/>
    </source>
</evidence>
<dbReference type="InterPro" id="IPR045584">
    <property type="entry name" value="Pilin-like"/>
</dbReference>
<dbReference type="NCBIfam" id="TIGR02532">
    <property type="entry name" value="IV_pilin_GFxxxE"/>
    <property type="match status" value="1"/>
</dbReference>
<reference evidence="3 4" key="1">
    <citation type="submission" date="2019-08" db="EMBL/GenBank/DDBJ databases">
        <title>Deep-cultivation of Planctomycetes and their phenomic and genomic characterization uncovers novel biology.</title>
        <authorList>
            <person name="Wiegand S."/>
            <person name="Jogler M."/>
            <person name="Boedeker C."/>
            <person name="Pinto D."/>
            <person name="Vollmers J."/>
            <person name="Rivas-Marin E."/>
            <person name="Kohn T."/>
            <person name="Peeters S.H."/>
            <person name="Heuer A."/>
            <person name="Rast P."/>
            <person name="Oberbeckmann S."/>
            <person name="Bunk B."/>
            <person name="Jeske O."/>
            <person name="Meyerdierks A."/>
            <person name="Storesund J.E."/>
            <person name="Kallscheuer N."/>
            <person name="Luecker S."/>
            <person name="Lage O.M."/>
            <person name="Pohl T."/>
            <person name="Merkel B.J."/>
            <person name="Hornburger P."/>
            <person name="Mueller R.-W."/>
            <person name="Bruemmer F."/>
            <person name="Labrenz M."/>
            <person name="Spormann A.M."/>
            <person name="Op den Camp H."/>
            <person name="Overmann J."/>
            <person name="Amann R."/>
            <person name="Jetten M.S.M."/>
            <person name="Mascher T."/>
            <person name="Medema M.H."/>
            <person name="Devos D.P."/>
            <person name="Kaster A.-K."/>
            <person name="Ovreas L."/>
            <person name="Rohde M."/>
            <person name="Galperin M.Y."/>
            <person name="Jogler C."/>
        </authorList>
    </citation>
    <scope>NUCLEOTIDE SEQUENCE [LARGE SCALE GENOMIC DNA]</scope>
    <source>
        <strain evidence="3 4">OJF2</strain>
    </source>
</reference>
<dbReference type="Pfam" id="PF07963">
    <property type="entry name" value="N_methyl"/>
    <property type="match status" value="1"/>
</dbReference>
<dbReference type="AlphaFoldDB" id="A0A5B9VWA5"/>
<gene>
    <name evidence="3" type="ORF">OJF2_09890</name>
</gene>
<dbReference type="RefSeq" id="WP_148591759.1">
    <property type="nucleotide sequence ID" value="NZ_CP042997.1"/>
</dbReference>
<dbReference type="PANTHER" id="PTHR30093:SF2">
    <property type="entry name" value="TYPE II SECRETION SYSTEM PROTEIN H"/>
    <property type="match status" value="1"/>
</dbReference>
<name>A0A5B9VWA5_9BACT</name>
<dbReference type="NCBIfam" id="TIGR04294">
    <property type="entry name" value="pre_pil_HX9DG"/>
    <property type="match status" value="1"/>
</dbReference>
<dbReference type="KEGG" id="agv:OJF2_09890"/>
<feature type="domain" description="DUF1559" evidence="2">
    <location>
        <begin position="37"/>
        <end position="306"/>
    </location>
</feature>
<dbReference type="EMBL" id="CP042997">
    <property type="protein sequence ID" value="QEH32512.1"/>
    <property type="molecule type" value="Genomic_DNA"/>
</dbReference>
<evidence type="ECO:0000256" key="1">
    <source>
        <dbReference type="SAM" id="Phobius"/>
    </source>
</evidence>
<dbReference type="Proteomes" id="UP000324233">
    <property type="component" value="Chromosome"/>
</dbReference>
<sequence length="327" mass="34560">MQTRRRTPRDPGFTLIELLVVIAIMALLIAMLMPAVQSAREAARRAQCTNNLKQVGLAMHGYHDSHGQFPPGYLILPGGSTLMGPPDPLTRDAGPGWAWGALLLPYLELSPLHASLNVNLPCWLPANTTGARASVAVFLCPSVSEASLLYDVKDEGGDVLATLSRSHYAANAGRQEAWGYAADDWSALADGPIFRNGKVRDASVTDGLSNTIFAGEHSAVLSDKTWVGIVPGAIGCPTPRFATSWCDVGATQALVHSGPNPGEDPPLIHPPNARSCKLCGMYAEHPDGSNVLMGDGSVRFARSTISQAVWPALATRAGGEVISADSY</sequence>
<dbReference type="InterPro" id="IPR011453">
    <property type="entry name" value="DUF1559"/>
</dbReference>
<organism evidence="3 4">
    <name type="scientific">Aquisphaera giovannonii</name>
    <dbReference type="NCBI Taxonomy" id="406548"/>
    <lineage>
        <taxon>Bacteria</taxon>
        <taxon>Pseudomonadati</taxon>
        <taxon>Planctomycetota</taxon>
        <taxon>Planctomycetia</taxon>
        <taxon>Isosphaerales</taxon>
        <taxon>Isosphaeraceae</taxon>
        <taxon>Aquisphaera</taxon>
    </lineage>
</organism>
<dbReference type="OrthoDB" id="255848at2"/>
<feature type="transmembrane region" description="Helical" evidence="1">
    <location>
        <begin position="12"/>
        <end position="36"/>
    </location>
</feature>
<accession>A0A5B9VWA5</accession>